<dbReference type="EMBL" id="SRLO01016868">
    <property type="protein sequence ID" value="TNN23948.1"/>
    <property type="molecule type" value="Genomic_DNA"/>
</dbReference>
<feature type="chain" id="PRO_5021508377" evidence="1">
    <location>
        <begin position="19"/>
        <end position="126"/>
    </location>
</feature>
<keyword evidence="3" id="KW-1185">Reference proteome</keyword>
<comment type="caution">
    <text evidence="2">The sequence shown here is derived from an EMBL/GenBank/DDBJ whole genome shotgun (WGS) entry which is preliminary data.</text>
</comment>
<sequence length="126" mass="13351">MSTESSVLILCLFLPANQSPSYPSSGGEASCRAASVRPESFLFRLGQKEEKRKDAELVEQLRKNIEARLKVSLPSDLGAALTDGVVLCHLANHDRLCSVGEVLRGGGGVYGTVGVLLSMAPPLQAL</sequence>
<dbReference type="Gene3D" id="1.10.418.10">
    <property type="entry name" value="Calponin-like domain"/>
    <property type="match status" value="1"/>
</dbReference>
<dbReference type="SUPFAM" id="SSF47576">
    <property type="entry name" value="Calponin-homology domain, CH-domain"/>
    <property type="match status" value="1"/>
</dbReference>
<evidence type="ECO:0000313" key="3">
    <source>
        <dbReference type="Proteomes" id="UP000314294"/>
    </source>
</evidence>
<proteinExistence type="predicted"/>
<feature type="signal peptide" evidence="1">
    <location>
        <begin position="1"/>
        <end position="18"/>
    </location>
</feature>
<dbReference type="Proteomes" id="UP000314294">
    <property type="component" value="Unassembled WGS sequence"/>
</dbReference>
<dbReference type="InterPro" id="IPR036872">
    <property type="entry name" value="CH_dom_sf"/>
</dbReference>
<gene>
    <name evidence="2" type="primary">LRCH3_4</name>
    <name evidence="2" type="ORF">EYF80_065929</name>
</gene>
<evidence type="ECO:0000256" key="1">
    <source>
        <dbReference type="SAM" id="SignalP"/>
    </source>
</evidence>
<reference evidence="2 3" key="1">
    <citation type="submission" date="2019-03" db="EMBL/GenBank/DDBJ databases">
        <title>First draft genome of Liparis tanakae, snailfish: a comprehensive survey of snailfish specific genes.</title>
        <authorList>
            <person name="Kim W."/>
            <person name="Song I."/>
            <person name="Jeong J.-H."/>
            <person name="Kim D."/>
            <person name="Kim S."/>
            <person name="Ryu S."/>
            <person name="Song J.Y."/>
            <person name="Lee S.K."/>
        </authorList>
    </citation>
    <scope>NUCLEOTIDE SEQUENCE [LARGE SCALE GENOMIC DNA]</scope>
    <source>
        <tissue evidence="2">Muscle</tissue>
    </source>
</reference>
<organism evidence="2 3">
    <name type="scientific">Liparis tanakae</name>
    <name type="common">Tanaka's snailfish</name>
    <dbReference type="NCBI Taxonomy" id="230148"/>
    <lineage>
        <taxon>Eukaryota</taxon>
        <taxon>Metazoa</taxon>
        <taxon>Chordata</taxon>
        <taxon>Craniata</taxon>
        <taxon>Vertebrata</taxon>
        <taxon>Euteleostomi</taxon>
        <taxon>Actinopterygii</taxon>
        <taxon>Neopterygii</taxon>
        <taxon>Teleostei</taxon>
        <taxon>Neoteleostei</taxon>
        <taxon>Acanthomorphata</taxon>
        <taxon>Eupercaria</taxon>
        <taxon>Perciformes</taxon>
        <taxon>Cottioidei</taxon>
        <taxon>Cottales</taxon>
        <taxon>Liparidae</taxon>
        <taxon>Liparis</taxon>
    </lineage>
</organism>
<dbReference type="AlphaFoldDB" id="A0A4Z2E583"/>
<dbReference type="OrthoDB" id="6149831at2759"/>
<protein>
    <submittedName>
        <fullName evidence="2">Leucine-rich repeat and calponin y domain-containing protein 3</fullName>
    </submittedName>
</protein>
<accession>A0A4Z2E583</accession>
<keyword evidence="1" id="KW-0732">Signal</keyword>
<name>A0A4Z2E583_9TELE</name>
<evidence type="ECO:0000313" key="2">
    <source>
        <dbReference type="EMBL" id="TNN23948.1"/>
    </source>
</evidence>